<dbReference type="CDD" id="cd01949">
    <property type="entry name" value="GGDEF"/>
    <property type="match status" value="1"/>
</dbReference>
<accession>A0A7X2IIL9</accession>
<dbReference type="PANTHER" id="PTHR44757">
    <property type="entry name" value="DIGUANYLATE CYCLASE DGCP"/>
    <property type="match status" value="1"/>
</dbReference>
<evidence type="ECO:0000259" key="3">
    <source>
        <dbReference type="PROSITE" id="PS50887"/>
    </source>
</evidence>
<dbReference type="PROSITE" id="PS50112">
    <property type="entry name" value="PAS"/>
    <property type="match status" value="2"/>
</dbReference>
<dbReference type="PANTHER" id="PTHR44757:SF2">
    <property type="entry name" value="BIOFILM ARCHITECTURE MAINTENANCE PROTEIN MBAA"/>
    <property type="match status" value="1"/>
</dbReference>
<comment type="caution">
    <text evidence="4">The sequence shown here is derived from an EMBL/GenBank/DDBJ whole genome shotgun (WGS) entry which is preliminary data.</text>
</comment>
<dbReference type="Gene3D" id="3.30.450.20">
    <property type="entry name" value="PAS domain"/>
    <property type="match status" value="2"/>
</dbReference>
<dbReference type="Gene3D" id="3.30.70.270">
    <property type="match status" value="1"/>
</dbReference>
<sequence length="461" mass="51732">MGRWFGRWRRALARLLVPDLIEADAFARLQQQLAQSEHRLRTISENLPVIITQFDLEGRFTFVNKYIGTVLPRQPAELLGKHLRDITGEALYDSVSGHINRAYQGHQVNFDICYPVDGIDRYFAATYLPEVDAAGNVRSVYALWLEITERKRIELQQAADEQRLRTITDNLPVVICYLDQELTIKFANATLTQWTAATPAQVLGRKFTDLILEFPNSPAAHALMPYITRALHGERVEFEYTSTVDGRQRWLHYTLVPQIGPEGEVLGIFALCSNVTELKRVQQKLSEMARFDELTGLPNRYQFNEKIAEAAQRCSRTGQPMGLFFLDIDHFKQINDTQGHGVGDEVLREFARRLHASVRETDTVARLAGDEFVIIVETLADRDAMGLVAEKILLTMQPPMMLSCGALKVGSSIGGAFAPGPAVIPKALLDCADAALYDAKRAGRATYRLRDYVAADPVLAL</sequence>
<dbReference type="FunFam" id="3.30.70.270:FF:000001">
    <property type="entry name" value="Diguanylate cyclase domain protein"/>
    <property type="match status" value="1"/>
</dbReference>
<dbReference type="NCBIfam" id="TIGR00254">
    <property type="entry name" value="GGDEF"/>
    <property type="match status" value="1"/>
</dbReference>
<dbReference type="InterPro" id="IPR052155">
    <property type="entry name" value="Biofilm_reg_signaling"/>
</dbReference>
<dbReference type="Pfam" id="PF00990">
    <property type="entry name" value="GGDEF"/>
    <property type="match status" value="1"/>
</dbReference>
<dbReference type="Proteomes" id="UP000446768">
    <property type="component" value="Unassembled WGS sequence"/>
</dbReference>
<dbReference type="InterPro" id="IPR043128">
    <property type="entry name" value="Rev_trsase/Diguanyl_cyclase"/>
</dbReference>
<gene>
    <name evidence="4" type="ORF">GJ700_02015</name>
</gene>
<dbReference type="Pfam" id="PF08448">
    <property type="entry name" value="PAS_4"/>
    <property type="match status" value="2"/>
</dbReference>
<dbReference type="InterPro" id="IPR035965">
    <property type="entry name" value="PAS-like_dom_sf"/>
</dbReference>
<dbReference type="InterPro" id="IPR000014">
    <property type="entry name" value="PAS"/>
</dbReference>
<reference evidence="4 5" key="1">
    <citation type="submission" date="2019-11" db="EMBL/GenBank/DDBJ databases">
        <title>Novel species isolated from a subtropical stream in China.</title>
        <authorList>
            <person name="Lu H."/>
        </authorList>
    </citation>
    <scope>NUCLEOTIDE SEQUENCE [LARGE SCALE GENOMIC DNA]</scope>
    <source>
        <strain evidence="4 5">FT92W</strain>
    </source>
</reference>
<feature type="domain" description="GGDEF" evidence="3">
    <location>
        <begin position="319"/>
        <end position="452"/>
    </location>
</feature>
<evidence type="ECO:0000313" key="5">
    <source>
        <dbReference type="Proteomes" id="UP000446768"/>
    </source>
</evidence>
<protein>
    <submittedName>
        <fullName evidence="4">Diguanylate cyclase</fullName>
    </submittedName>
</protein>
<feature type="domain" description="PAS" evidence="1">
    <location>
        <begin position="36"/>
        <end position="106"/>
    </location>
</feature>
<dbReference type="NCBIfam" id="TIGR00229">
    <property type="entry name" value="sensory_box"/>
    <property type="match status" value="2"/>
</dbReference>
<proteinExistence type="predicted"/>
<dbReference type="PROSITE" id="PS50887">
    <property type="entry name" value="GGDEF"/>
    <property type="match status" value="1"/>
</dbReference>
<dbReference type="InterPro" id="IPR000160">
    <property type="entry name" value="GGDEF_dom"/>
</dbReference>
<dbReference type="InterPro" id="IPR013656">
    <property type="entry name" value="PAS_4"/>
</dbReference>
<dbReference type="SUPFAM" id="SSF55785">
    <property type="entry name" value="PYP-like sensor domain (PAS domain)"/>
    <property type="match status" value="2"/>
</dbReference>
<organism evidence="4 5">
    <name type="scientific">Pseudoduganella rivuli</name>
    <dbReference type="NCBI Taxonomy" id="2666085"/>
    <lineage>
        <taxon>Bacteria</taxon>
        <taxon>Pseudomonadati</taxon>
        <taxon>Pseudomonadota</taxon>
        <taxon>Betaproteobacteria</taxon>
        <taxon>Burkholderiales</taxon>
        <taxon>Oxalobacteraceae</taxon>
        <taxon>Telluria group</taxon>
        <taxon>Pseudoduganella</taxon>
    </lineage>
</organism>
<feature type="domain" description="PAC" evidence="2">
    <location>
        <begin position="234"/>
        <end position="287"/>
    </location>
</feature>
<evidence type="ECO:0000259" key="2">
    <source>
        <dbReference type="PROSITE" id="PS50113"/>
    </source>
</evidence>
<dbReference type="SMART" id="SM00267">
    <property type="entry name" value="GGDEF"/>
    <property type="match status" value="1"/>
</dbReference>
<dbReference type="SUPFAM" id="SSF55073">
    <property type="entry name" value="Nucleotide cyclase"/>
    <property type="match status" value="1"/>
</dbReference>
<dbReference type="CDD" id="cd00130">
    <property type="entry name" value="PAS"/>
    <property type="match status" value="2"/>
</dbReference>
<keyword evidence="5" id="KW-1185">Reference proteome</keyword>
<dbReference type="SMART" id="SM00091">
    <property type="entry name" value="PAS"/>
    <property type="match status" value="2"/>
</dbReference>
<dbReference type="AlphaFoldDB" id="A0A7X2IIL9"/>
<dbReference type="PROSITE" id="PS50113">
    <property type="entry name" value="PAC"/>
    <property type="match status" value="1"/>
</dbReference>
<dbReference type="EMBL" id="WKJJ01000001">
    <property type="protein sequence ID" value="MRV70495.1"/>
    <property type="molecule type" value="Genomic_DNA"/>
</dbReference>
<dbReference type="InterPro" id="IPR000700">
    <property type="entry name" value="PAS-assoc_C"/>
</dbReference>
<dbReference type="RefSeq" id="WP_154370965.1">
    <property type="nucleotide sequence ID" value="NZ_WKJJ01000001.1"/>
</dbReference>
<evidence type="ECO:0000313" key="4">
    <source>
        <dbReference type="EMBL" id="MRV70495.1"/>
    </source>
</evidence>
<name>A0A7X2IIL9_9BURK</name>
<evidence type="ECO:0000259" key="1">
    <source>
        <dbReference type="PROSITE" id="PS50112"/>
    </source>
</evidence>
<feature type="domain" description="PAS" evidence="1">
    <location>
        <begin position="160"/>
        <end position="234"/>
    </location>
</feature>
<dbReference type="InterPro" id="IPR029787">
    <property type="entry name" value="Nucleotide_cyclase"/>
</dbReference>
<dbReference type="GO" id="GO:0003824">
    <property type="term" value="F:catalytic activity"/>
    <property type="evidence" value="ECO:0007669"/>
    <property type="project" value="UniProtKB-ARBA"/>
</dbReference>